<name>G8EGT7_9PAPI</name>
<dbReference type="GO" id="GO:0046718">
    <property type="term" value="P:symbiont entry into host cell"/>
    <property type="evidence" value="ECO:0007669"/>
    <property type="project" value="UniProtKB-KW"/>
</dbReference>
<evidence type="ECO:0000256" key="6">
    <source>
        <dbReference type="ARBA" id="ARBA00022812"/>
    </source>
</evidence>
<comment type="similarity">
    <text evidence="15">Belongs to the papillomaviridae L2 protein family.</text>
</comment>
<comment type="PTM">
    <text evidence="15">Highly phosphorylated.</text>
</comment>
<keyword evidence="2 15" id="KW-0597">Phosphoprotein</keyword>
<evidence type="ECO:0000256" key="9">
    <source>
        <dbReference type="ARBA" id="ARBA00022952"/>
    </source>
</evidence>
<evidence type="ECO:0000313" key="17">
    <source>
        <dbReference type="Proteomes" id="UP000126513"/>
    </source>
</evidence>
<keyword evidence="4 15" id="KW-1048">Host nucleus</keyword>
<dbReference type="GO" id="GO:0019028">
    <property type="term" value="C:viral capsid"/>
    <property type="evidence" value="ECO:0007669"/>
    <property type="project" value="UniProtKB-UniRule"/>
</dbReference>
<dbReference type="GO" id="GO:0075732">
    <property type="term" value="P:viral penetration into host nucleus"/>
    <property type="evidence" value="ECO:0007669"/>
    <property type="project" value="UniProtKB-KW"/>
</dbReference>
<dbReference type="GO" id="GO:0043657">
    <property type="term" value="C:host cell"/>
    <property type="evidence" value="ECO:0007669"/>
    <property type="project" value="GOC"/>
</dbReference>
<evidence type="ECO:0000256" key="8">
    <source>
        <dbReference type="ARBA" id="ARBA00022921"/>
    </source>
</evidence>
<evidence type="ECO:0000256" key="13">
    <source>
        <dbReference type="ARBA" id="ARBA00023157"/>
    </source>
</evidence>
<evidence type="ECO:0000256" key="12">
    <source>
        <dbReference type="ARBA" id="ARBA00023125"/>
    </source>
</evidence>
<dbReference type="Pfam" id="PF00513">
    <property type="entry name" value="Late_protein_L2"/>
    <property type="match status" value="1"/>
</dbReference>
<dbReference type="InterPro" id="IPR000784">
    <property type="entry name" value="Late_L2"/>
</dbReference>
<evidence type="ECO:0000256" key="3">
    <source>
        <dbReference type="ARBA" id="ARBA00022561"/>
    </source>
</evidence>
<evidence type="ECO:0000256" key="11">
    <source>
        <dbReference type="ARBA" id="ARBA00023120"/>
    </source>
</evidence>
<comment type="subunit">
    <text evidence="15">Interacts with major capsid protein L1. Interacts with E2; this interaction inhibits E2 transcriptional activity but not the DNA replication function E2. Interacts with host HSPA8; this interaction is required for L2 nuclear translocation. Interacts with host importins KPNB2 and KPNB3. Forms a complex with importin alpha2-beta1 heterodimers via interaction with the importin alpha2 adapter. Interacts with host DYNLT1; this interaction is essential for virus intracellular transport during entry. Interacts (via C-terminus) with host retromer subunits VPS35 AND VPS29.</text>
</comment>
<keyword evidence="1 15" id="KW-1163">Viral penetration into host nucleus</keyword>
<evidence type="ECO:0000256" key="2">
    <source>
        <dbReference type="ARBA" id="ARBA00022553"/>
    </source>
</evidence>
<dbReference type="HAMAP" id="MF_04003">
    <property type="entry name" value="PPV_L2"/>
    <property type="match status" value="1"/>
</dbReference>
<dbReference type="Proteomes" id="UP000126513">
    <property type="component" value="Segment"/>
</dbReference>
<dbReference type="GO" id="GO:0003677">
    <property type="term" value="F:DNA binding"/>
    <property type="evidence" value="ECO:0007669"/>
    <property type="project" value="UniProtKB-UniRule"/>
</dbReference>
<keyword evidence="9 15" id="KW-1177">Microtubular inwards viral transport</keyword>
<feature type="disulfide bond" evidence="15">
    <location>
        <begin position="21"/>
        <end position="27"/>
    </location>
</feature>
<dbReference type="EMBL" id="JF906559">
    <property type="protein sequence ID" value="AEQ98810.1"/>
    <property type="molecule type" value="Genomic_DNA"/>
</dbReference>
<dbReference type="GO" id="GO:0075521">
    <property type="term" value="P:microtubule-dependent intracellular transport of viral material towards nucleus"/>
    <property type="evidence" value="ECO:0007669"/>
    <property type="project" value="UniProtKB-UniRule"/>
</dbReference>
<keyword evidence="13 15" id="KW-1015">Disulfide bond</keyword>
<keyword evidence="11 15" id="KW-1176">Cytoplasmic inwards viral transport</keyword>
<keyword evidence="12 15" id="KW-0238">DNA-binding</keyword>
<keyword evidence="5 15" id="KW-0945">Host-virus interaction</keyword>
<gene>
    <name evidence="15" type="primary">L2</name>
</gene>
<comment type="subcellular location">
    <subcellularLocation>
        <location evidence="15">Virion</location>
    </subcellularLocation>
    <subcellularLocation>
        <location evidence="15">Host nucleus</location>
    </subcellularLocation>
</comment>
<comment type="function">
    <text evidence="15">Minor protein of the capsid that localizes along the inner surface of the virion, within the central cavities beneath the L1 pentamers. Plays a role in capsid stabilization through interaction with the major capsid protein L1. Once the virion enters the host cell, L2 escorts the genomic DNA into the nucleus by promoting escape from the endosomal compartments and traffic through the host Golgi network. Mechanistically, the C-terminus of L2 possesses a cell-penetrating peptide that protudes from the host endosome, interacts with host cytoplasmic retromer cargo and thereby mediates the capsid delivery to the host trans-Golgi network. Plays a role through its interaction with host dynein in the intracellular microtubule-dependent transport of viral capsid toward the nucleus. Mediates the viral genome import into the nucleus through binding to host importins. Once within the nucleus, L2 localizes viral genomes to host PML bodies in order to activate early gene expression for establishment of infection. Later on, promotes late gene expression by interacting with the viral E2 protein and by inhibiting its transcriptional activation functions. During virion assembly, encapsidates the genome by direct interaction with the viral DNA.</text>
</comment>
<keyword evidence="8 15" id="KW-0426">Late protein</keyword>
<keyword evidence="3 15" id="KW-0167">Capsid protein</keyword>
<protein>
    <recommendedName>
        <fullName evidence="15">Minor capsid protein L2</fullName>
    </recommendedName>
</protein>
<reference evidence="17" key="1">
    <citation type="journal article" date="2011" name="Int. J. Cancer">
        <title>High throughput sequencing reveals diversity of Human Papillomaviruses in cutaneous lesions.</title>
        <authorList>
            <person name="Ekstrom J."/>
            <person name="Bzhalava D."/>
            <person name="Svenback D."/>
            <person name="Forslund O."/>
            <person name="Dillner J."/>
        </authorList>
    </citation>
    <scope>NUCLEOTIDE SEQUENCE [LARGE SCALE GENOMIC DNA]</scope>
</reference>
<evidence type="ECO:0000256" key="1">
    <source>
        <dbReference type="ARBA" id="ARBA00022524"/>
    </source>
</evidence>
<dbReference type="GO" id="GO:0005198">
    <property type="term" value="F:structural molecule activity"/>
    <property type="evidence" value="ECO:0007669"/>
    <property type="project" value="UniProtKB-UniRule"/>
</dbReference>
<evidence type="ECO:0000256" key="10">
    <source>
        <dbReference type="ARBA" id="ARBA00023046"/>
    </source>
</evidence>
<keyword evidence="14 15" id="KW-1160">Virus entry into host cell</keyword>
<accession>G8EGT7</accession>
<keyword evidence="10" id="KW-1039">Host endosome</keyword>
<dbReference type="GO" id="GO:0042025">
    <property type="term" value="C:host cell nucleus"/>
    <property type="evidence" value="ECO:0007669"/>
    <property type="project" value="UniProtKB-SubCell"/>
</dbReference>
<evidence type="ECO:0000256" key="14">
    <source>
        <dbReference type="ARBA" id="ARBA00023296"/>
    </source>
</evidence>
<comment type="caution">
    <text evidence="15">Lacks conserved residue(s) required for the propagation of feature annotation.</text>
</comment>
<evidence type="ECO:0000313" key="16">
    <source>
        <dbReference type="EMBL" id="AEQ98810.1"/>
    </source>
</evidence>
<sequence length="518" mass="55944">MSNIPRKRTKRDSAINLYNQCQITGNCPEDVKNKVEANTLADKLLRILSSIVYFGGLGIGTGKGSGGATGYRPLGGGGGGRVTTDGTVIRPNIVVEPVGPSDIVPIDALGPGSSSVVPLAEAGPELIIPDIVPDINTGELEVITEPDTIDVPGPSKIPTITSTEDAAVIDVQPNAPTQRRITSTSRFSNPTFIHIVNSSAVADFAEEGASGLNVFVDGIGGGSVVGEEIPLDTFNEPEEFDIEERPQPRSSTPLAFQRAFSRARDLYNRRIRQVMTRNENFLTRAPQAVQFSFENPAFNNDVTIEFQQDLNQLASAAPDSDFADIVRLQRPIFSETAQGNVRVSRLGTKGTIRLRSGTQIGETVHLYYDISSIENADAIELSVLGEHSGESTIVNPLAESTFIDAENSEAPLLFPEEELLDDITEDFSNSHVVLTSGSRRSMLSVPTLPPGVALKVFIDDVGEGLFVSHPISFDTIPENVTPQSTDFPSILIDGFSSDDFVLHPSHIPRRKRKRKRSL</sequence>
<keyword evidence="7 15" id="KW-0946">Virion</keyword>
<organism evidence="16 17">
    <name type="scientific">Human papillomavirus 155</name>
    <dbReference type="NCBI Taxonomy" id="1165934"/>
    <lineage>
        <taxon>Viruses</taxon>
        <taxon>Monodnaviria</taxon>
        <taxon>Shotokuvirae</taxon>
        <taxon>Cossaviricota</taxon>
        <taxon>Papovaviricetes</taxon>
        <taxon>Zurhausenvirales</taxon>
        <taxon>Papillomaviridae</taxon>
        <taxon>Firstpapillomavirinae</taxon>
        <taxon>Gammapapillomavirus</taxon>
        <taxon>Gammapapillomavirus 7</taxon>
    </lineage>
</organism>
<evidence type="ECO:0000256" key="15">
    <source>
        <dbReference type="HAMAP-Rule" id="MF_04003"/>
    </source>
</evidence>
<proteinExistence type="inferred from homology"/>
<evidence type="ECO:0000256" key="4">
    <source>
        <dbReference type="ARBA" id="ARBA00022562"/>
    </source>
</evidence>
<keyword evidence="6" id="KW-1040">Host Golgi apparatus</keyword>
<evidence type="ECO:0000256" key="5">
    <source>
        <dbReference type="ARBA" id="ARBA00022581"/>
    </source>
</evidence>
<evidence type="ECO:0000256" key="7">
    <source>
        <dbReference type="ARBA" id="ARBA00022844"/>
    </source>
</evidence>